<dbReference type="CDD" id="cd05233">
    <property type="entry name" value="SDR_c"/>
    <property type="match status" value="1"/>
</dbReference>
<dbReference type="InterPro" id="IPR002347">
    <property type="entry name" value="SDR_fam"/>
</dbReference>
<proteinExistence type="inferred from homology"/>
<dbReference type="AlphaFoldDB" id="A0A9W7XTM3"/>
<name>A0A9W7XTM3_9FUNG</name>
<evidence type="ECO:0000256" key="2">
    <source>
        <dbReference type="ARBA" id="ARBA00023002"/>
    </source>
</evidence>
<keyword evidence="2" id="KW-0560">Oxidoreductase</keyword>
<dbReference type="GO" id="GO:0016491">
    <property type="term" value="F:oxidoreductase activity"/>
    <property type="evidence" value="ECO:0007669"/>
    <property type="project" value="UniProtKB-KW"/>
</dbReference>
<dbReference type="Proteomes" id="UP001149813">
    <property type="component" value="Unassembled WGS sequence"/>
</dbReference>
<evidence type="ECO:0000313" key="4">
    <source>
        <dbReference type="Proteomes" id="UP001149813"/>
    </source>
</evidence>
<dbReference type="OrthoDB" id="504708at2759"/>
<evidence type="ECO:0008006" key="5">
    <source>
        <dbReference type="Google" id="ProtNLM"/>
    </source>
</evidence>
<dbReference type="Pfam" id="PF13561">
    <property type="entry name" value="adh_short_C2"/>
    <property type="match status" value="1"/>
</dbReference>
<dbReference type="Gene3D" id="3.40.50.720">
    <property type="entry name" value="NAD(P)-binding Rossmann-like Domain"/>
    <property type="match status" value="1"/>
</dbReference>
<dbReference type="SUPFAM" id="SSF51735">
    <property type="entry name" value="NAD(P)-binding Rossmann-fold domains"/>
    <property type="match status" value="1"/>
</dbReference>
<dbReference type="PANTHER" id="PTHR24321">
    <property type="entry name" value="DEHYDROGENASES, SHORT CHAIN"/>
    <property type="match status" value="1"/>
</dbReference>
<comment type="similarity">
    <text evidence="1">Belongs to the short-chain dehydrogenases/reductases (SDR) family.</text>
</comment>
<sequence>MVSDFLGLSGVHVFLTGASGGVGLVTARAFLEQGAKVTLHYNTNNSTLAPIVADYPAATCMVQARVDNEVEVAKAFEESTTKLGPVQVLVVNHGIWPTENILLKDMTLKQWSNTLSVNLTGSFLTIRAYMQQLVRSRVQKNVAIVMVGSTAGRFGEWYHADYAATKSAMMGGLTLSLKNEIVQFCPRGRVNTVAPGWIRTPMAEAALADPNVVERALATSPLNKVSKTEDIANSIVFLASERAAGNITGHVVNVDAGMEGRVLNPVTVHPAKL</sequence>
<dbReference type="PRINTS" id="PR00081">
    <property type="entry name" value="GDHRDH"/>
</dbReference>
<dbReference type="PANTHER" id="PTHR24321:SF8">
    <property type="entry name" value="ESTRADIOL 17-BETA-DEHYDROGENASE 8-RELATED"/>
    <property type="match status" value="1"/>
</dbReference>
<evidence type="ECO:0000313" key="3">
    <source>
        <dbReference type="EMBL" id="KAJ1719136.1"/>
    </source>
</evidence>
<protein>
    <recommendedName>
        <fullName evidence="5">NAD(P)-binding protein</fullName>
    </recommendedName>
</protein>
<evidence type="ECO:0000256" key="1">
    <source>
        <dbReference type="ARBA" id="ARBA00006484"/>
    </source>
</evidence>
<comment type="caution">
    <text evidence="3">The sequence shown here is derived from an EMBL/GenBank/DDBJ whole genome shotgun (WGS) entry which is preliminary data.</text>
</comment>
<dbReference type="InterPro" id="IPR036291">
    <property type="entry name" value="NAD(P)-bd_dom_sf"/>
</dbReference>
<keyword evidence="4" id="KW-1185">Reference proteome</keyword>
<organism evidence="3 4">
    <name type="scientific">Coemansia erecta</name>
    <dbReference type="NCBI Taxonomy" id="147472"/>
    <lineage>
        <taxon>Eukaryota</taxon>
        <taxon>Fungi</taxon>
        <taxon>Fungi incertae sedis</taxon>
        <taxon>Zoopagomycota</taxon>
        <taxon>Kickxellomycotina</taxon>
        <taxon>Kickxellomycetes</taxon>
        <taxon>Kickxellales</taxon>
        <taxon>Kickxellaceae</taxon>
        <taxon>Coemansia</taxon>
    </lineage>
</organism>
<gene>
    <name evidence="3" type="ORF">LPJ53_006044</name>
</gene>
<accession>A0A9W7XTM3</accession>
<reference evidence="3" key="1">
    <citation type="submission" date="2022-07" db="EMBL/GenBank/DDBJ databases">
        <title>Phylogenomic reconstructions and comparative analyses of Kickxellomycotina fungi.</title>
        <authorList>
            <person name="Reynolds N.K."/>
            <person name="Stajich J.E."/>
            <person name="Barry K."/>
            <person name="Grigoriev I.V."/>
            <person name="Crous P."/>
            <person name="Smith M.E."/>
        </authorList>
    </citation>
    <scope>NUCLEOTIDE SEQUENCE</scope>
    <source>
        <strain evidence="3">NBRC 32514</strain>
    </source>
</reference>
<dbReference type="EMBL" id="JANBOJ010000481">
    <property type="protein sequence ID" value="KAJ1719136.1"/>
    <property type="molecule type" value="Genomic_DNA"/>
</dbReference>